<protein>
    <submittedName>
        <fullName evidence="2">Uncharacterized protein</fullName>
    </submittedName>
</protein>
<accession>A0A9P0ZDI1</accession>
<dbReference type="AlphaFoldDB" id="A0A9P0ZDI1"/>
<comment type="caution">
    <text evidence="2">The sequence shown here is derived from an EMBL/GenBank/DDBJ whole genome shotgun (WGS) entry which is preliminary data.</text>
</comment>
<evidence type="ECO:0000313" key="3">
    <source>
        <dbReference type="Proteomes" id="UP001152484"/>
    </source>
</evidence>
<reference evidence="2" key="1">
    <citation type="submission" date="2022-07" db="EMBL/GenBank/DDBJ databases">
        <authorList>
            <person name="Macas J."/>
            <person name="Novak P."/>
            <person name="Neumann P."/>
        </authorList>
    </citation>
    <scope>NUCLEOTIDE SEQUENCE</scope>
</reference>
<feature type="compositionally biased region" description="Basic residues" evidence="1">
    <location>
        <begin position="1"/>
        <end position="12"/>
    </location>
</feature>
<sequence>MLQNLRQRKKRYGNSNTKESRDAKINTQFQKRVHGKVLENLAPKPSRCCLRTGMTIYRLPTPPSQFNQTSLLIIWGLTFGTSSSSNLSSLLSCLHSLQIKRCTRRDPEEEI</sequence>
<evidence type="ECO:0000256" key="1">
    <source>
        <dbReference type="SAM" id="MobiDB-lite"/>
    </source>
</evidence>
<name>A0A9P0ZDI1_CUSEU</name>
<dbReference type="Proteomes" id="UP001152484">
    <property type="component" value="Unassembled WGS sequence"/>
</dbReference>
<proteinExistence type="predicted"/>
<evidence type="ECO:0000313" key="2">
    <source>
        <dbReference type="EMBL" id="CAH9096311.1"/>
    </source>
</evidence>
<dbReference type="EMBL" id="CAMAPE010000035">
    <property type="protein sequence ID" value="CAH9096311.1"/>
    <property type="molecule type" value="Genomic_DNA"/>
</dbReference>
<feature type="region of interest" description="Disordered" evidence="1">
    <location>
        <begin position="1"/>
        <end position="26"/>
    </location>
</feature>
<keyword evidence="3" id="KW-1185">Reference proteome</keyword>
<gene>
    <name evidence="2" type="ORF">CEURO_LOCUS13362</name>
</gene>
<organism evidence="2 3">
    <name type="scientific">Cuscuta europaea</name>
    <name type="common">European dodder</name>
    <dbReference type="NCBI Taxonomy" id="41803"/>
    <lineage>
        <taxon>Eukaryota</taxon>
        <taxon>Viridiplantae</taxon>
        <taxon>Streptophyta</taxon>
        <taxon>Embryophyta</taxon>
        <taxon>Tracheophyta</taxon>
        <taxon>Spermatophyta</taxon>
        <taxon>Magnoliopsida</taxon>
        <taxon>eudicotyledons</taxon>
        <taxon>Gunneridae</taxon>
        <taxon>Pentapetalae</taxon>
        <taxon>asterids</taxon>
        <taxon>lamiids</taxon>
        <taxon>Solanales</taxon>
        <taxon>Convolvulaceae</taxon>
        <taxon>Cuscuteae</taxon>
        <taxon>Cuscuta</taxon>
        <taxon>Cuscuta subgen. Cuscuta</taxon>
    </lineage>
</organism>